<reference evidence="7 8" key="1">
    <citation type="submission" date="2024-09" db="EMBL/GenBank/DDBJ databases">
        <authorList>
            <person name="Sun Q."/>
            <person name="Mori K."/>
        </authorList>
    </citation>
    <scope>NUCLEOTIDE SEQUENCE [LARGE SCALE GENOMIC DNA]</scope>
    <source>
        <strain evidence="7 8">TBRC 1432</strain>
    </source>
</reference>
<dbReference type="PANTHER" id="PTHR30168:SF0">
    <property type="entry name" value="INNER MEMBRANE PROTEIN"/>
    <property type="match status" value="1"/>
</dbReference>
<dbReference type="EMBL" id="JBHLUD010000013">
    <property type="protein sequence ID" value="MFC0547504.1"/>
    <property type="molecule type" value="Genomic_DNA"/>
</dbReference>
<evidence type="ECO:0000256" key="5">
    <source>
        <dbReference type="SAM" id="MobiDB-lite"/>
    </source>
</evidence>
<feature type="region of interest" description="Disordered" evidence="5">
    <location>
        <begin position="321"/>
        <end position="349"/>
    </location>
</feature>
<organism evidence="7 8">
    <name type="scientific">Kutzneria chonburiensis</name>
    <dbReference type="NCBI Taxonomy" id="1483604"/>
    <lineage>
        <taxon>Bacteria</taxon>
        <taxon>Bacillati</taxon>
        <taxon>Actinomycetota</taxon>
        <taxon>Actinomycetes</taxon>
        <taxon>Pseudonocardiales</taxon>
        <taxon>Pseudonocardiaceae</taxon>
        <taxon>Kutzneria</taxon>
    </lineage>
</organism>
<dbReference type="Pfam" id="PF04228">
    <property type="entry name" value="Zn_peptidase"/>
    <property type="match status" value="1"/>
</dbReference>
<evidence type="ECO:0000256" key="1">
    <source>
        <dbReference type="ARBA" id="ARBA00004167"/>
    </source>
</evidence>
<accession>A0ABV6N4P1</accession>
<feature type="region of interest" description="Disordered" evidence="5">
    <location>
        <begin position="1"/>
        <end position="83"/>
    </location>
</feature>
<dbReference type="PANTHER" id="PTHR30168">
    <property type="entry name" value="PUTATIVE MEMBRANE PROTEIN YPFJ"/>
    <property type="match status" value="1"/>
</dbReference>
<feature type="transmembrane region" description="Helical" evidence="6">
    <location>
        <begin position="88"/>
        <end position="106"/>
    </location>
</feature>
<evidence type="ECO:0000313" key="7">
    <source>
        <dbReference type="EMBL" id="MFC0547504.1"/>
    </source>
</evidence>
<comment type="subcellular location">
    <subcellularLocation>
        <location evidence="1">Membrane</location>
        <topology evidence="1">Single-pass membrane protein</topology>
    </subcellularLocation>
</comment>
<evidence type="ECO:0000256" key="3">
    <source>
        <dbReference type="ARBA" id="ARBA00022989"/>
    </source>
</evidence>
<feature type="compositionally biased region" description="Polar residues" evidence="5">
    <location>
        <begin position="113"/>
        <end position="123"/>
    </location>
</feature>
<feature type="compositionally biased region" description="Low complexity" evidence="5">
    <location>
        <begin position="124"/>
        <end position="134"/>
    </location>
</feature>
<proteinExistence type="predicted"/>
<keyword evidence="2 6" id="KW-0812">Transmembrane</keyword>
<evidence type="ECO:0000256" key="6">
    <source>
        <dbReference type="SAM" id="Phobius"/>
    </source>
</evidence>
<evidence type="ECO:0000256" key="2">
    <source>
        <dbReference type="ARBA" id="ARBA00022692"/>
    </source>
</evidence>
<protein>
    <submittedName>
        <fullName evidence="7">Neutral zinc metallopeptidase</fullName>
    </submittedName>
</protein>
<comment type="caution">
    <text evidence="7">The sequence shown here is derived from an EMBL/GenBank/DDBJ whole genome shotgun (WGS) entry which is preliminary data.</text>
</comment>
<evidence type="ECO:0000256" key="4">
    <source>
        <dbReference type="ARBA" id="ARBA00023136"/>
    </source>
</evidence>
<gene>
    <name evidence="7" type="ORF">ACFFH7_38755</name>
</gene>
<feature type="compositionally biased region" description="Basic and acidic residues" evidence="5">
    <location>
        <begin position="331"/>
        <end position="345"/>
    </location>
</feature>
<feature type="compositionally biased region" description="Pro residues" evidence="5">
    <location>
        <begin position="12"/>
        <end position="59"/>
    </location>
</feature>
<sequence>MNPWNSGNVPQGPLPPPLPSPYPPRTQQPPPNPYYGQQPPPVYNPYPMPPARPVMPPPLHTHGPLAPPQQFQPYPPPPPPKRPSRRPFVTLFLIGLVVVGVAVLSLNGHGRSRPTTAPTPSKLPTSVPTSSPGTGSTGDGSDKLADNPLFTATGPGPVTCTLPRWQSVPSASNAYFTAALPCLDRAWQPVLQSVNLPFHEPKLAFPSGKTWSSPCGSVSQEEAAAFYCNGDQTLYMPMSGLQTEDIGNRPGAYLAVFAHEYGHFVQDLSGVLTAAHRQEYDGVDPDSPASLEVSRRIELQAQCFSGLFLAAAVGHGSVDNTVARDAQSTQDRGDPPGERRDHGTSEHASGWWTQGFVKKTVAQCNTWVASSADVQ</sequence>
<name>A0ABV6N4P1_9PSEU</name>
<evidence type="ECO:0000313" key="8">
    <source>
        <dbReference type="Proteomes" id="UP001589810"/>
    </source>
</evidence>
<keyword evidence="8" id="KW-1185">Reference proteome</keyword>
<feature type="region of interest" description="Disordered" evidence="5">
    <location>
        <begin position="108"/>
        <end position="150"/>
    </location>
</feature>
<keyword evidence="4 6" id="KW-0472">Membrane</keyword>
<keyword evidence="3 6" id="KW-1133">Transmembrane helix</keyword>
<dbReference type="Proteomes" id="UP001589810">
    <property type="component" value="Unassembled WGS sequence"/>
</dbReference>
<dbReference type="RefSeq" id="WP_273937731.1">
    <property type="nucleotide sequence ID" value="NZ_CP097263.1"/>
</dbReference>
<dbReference type="InterPro" id="IPR007343">
    <property type="entry name" value="Uncharacterised_pept_Zn_put"/>
</dbReference>